<dbReference type="RefSeq" id="WP_226590602.1">
    <property type="nucleotide sequence ID" value="NZ_BLAY01000176.1"/>
</dbReference>
<dbReference type="CDD" id="cd07185">
    <property type="entry name" value="OmpA_C-like"/>
    <property type="match status" value="1"/>
</dbReference>
<evidence type="ECO:0000256" key="1">
    <source>
        <dbReference type="PROSITE-ProRule" id="PRU00473"/>
    </source>
</evidence>
<dbReference type="InterPro" id="IPR050330">
    <property type="entry name" value="Bact_OuterMem_StrucFunc"/>
</dbReference>
<dbReference type="PANTHER" id="PTHR30329">
    <property type="entry name" value="STATOR ELEMENT OF FLAGELLAR MOTOR COMPLEX"/>
    <property type="match status" value="1"/>
</dbReference>
<dbReference type="AlphaFoldDB" id="A0AAV3XL71"/>
<dbReference type="InterPro" id="IPR006665">
    <property type="entry name" value="OmpA-like"/>
</dbReference>
<feature type="transmembrane region" description="Helical" evidence="2">
    <location>
        <begin position="302"/>
        <end position="320"/>
    </location>
</feature>
<evidence type="ECO:0000259" key="3">
    <source>
        <dbReference type="PROSITE" id="PS51123"/>
    </source>
</evidence>
<gene>
    <name evidence="4" type="ORF">MiSe_74980</name>
</gene>
<proteinExistence type="predicted"/>
<dbReference type="Pfam" id="PF00691">
    <property type="entry name" value="OmpA"/>
    <property type="match status" value="1"/>
</dbReference>
<accession>A0AAV3XL71</accession>
<dbReference type="SUPFAM" id="SSF103088">
    <property type="entry name" value="OmpA-like"/>
    <property type="match status" value="1"/>
</dbReference>
<organism evidence="4 5">
    <name type="scientific">Microseira wollei NIES-4236</name>
    <dbReference type="NCBI Taxonomy" id="2530354"/>
    <lineage>
        <taxon>Bacteria</taxon>
        <taxon>Bacillati</taxon>
        <taxon>Cyanobacteriota</taxon>
        <taxon>Cyanophyceae</taxon>
        <taxon>Oscillatoriophycideae</taxon>
        <taxon>Aerosakkonematales</taxon>
        <taxon>Aerosakkonemataceae</taxon>
        <taxon>Microseira</taxon>
    </lineage>
</organism>
<name>A0AAV3XL71_9CYAN</name>
<sequence length="588" mass="65580">MTDPSNQDVKNNTPNNDAATEEALAELRSLLLGFETSELDKLHKRLENPNISAEDVSQLLPEAIILRSLKDKQLSEAIVPTVETAIEVSVKRDLNVLADAIFPIIGPATRKAIATALEATIQSLNQVVEHSLSPQSFLWRIEALQTGKSFGEVVMLRTLLYRVEQVFLIHKQTGLLLQHIVAEGVVAMDADLVSAMLTAIQDFVRDSFNPATSNTLETLQYGDLTIWIEQGPYAILAGIIKGNAPKELRLTFQEAIEKIHLRQGNALRNFQGDTATFAAILPYVEACLQQRYKPKKYKVSPILWMLLGGILFGLGSWGFFEFREQRRWADYLEKLQAEPGIVITDAEKRHGKYFISGLRDPVAADPIKILQETEINPKTVVSRWEAYLSLAPETIAARAKKVLQPPKTVNLSVDENGILYASGTAPRRWIVEARRLARTIPGVTKFEEKNLVETELKNFEESRKKIEEELIFLARGGQEIVTNQAQKIQNLVREMQKLADYANVLDKNVRIQIIGHTDKEGPEPANIRLSKARADKIKSILVAQGIAASQLSTAGLGTKNPLRKELSEKDKAVNRSVSFKVIVTDVSQ</sequence>
<dbReference type="EMBL" id="BLAY01000176">
    <property type="protein sequence ID" value="GET42680.1"/>
    <property type="molecule type" value="Genomic_DNA"/>
</dbReference>
<dbReference type="GO" id="GO:0016020">
    <property type="term" value="C:membrane"/>
    <property type="evidence" value="ECO:0007669"/>
    <property type="project" value="UniProtKB-UniRule"/>
</dbReference>
<dbReference type="Proteomes" id="UP001050975">
    <property type="component" value="Unassembled WGS sequence"/>
</dbReference>
<feature type="domain" description="OmpA-like" evidence="3">
    <location>
        <begin position="467"/>
        <end position="585"/>
    </location>
</feature>
<dbReference type="PROSITE" id="PS51123">
    <property type="entry name" value="OMPA_2"/>
    <property type="match status" value="1"/>
</dbReference>
<dbReference type="Gene3D" id="3.30.1330.60">
    <property type="entry name" value="OmpA-like domain"/>
    <property type="match status" value="1"/>
</dbReference>
<evidence type="ECO:0000313" key="4">
    <source>
        <dbReference type="EMBL" id="GET42680.1"/>
    </source>
</evidence>
<keyword evidence="2" id="KW-0812">Transmembrane</keyword>
<protein>
    <submittedName>
        <fullName evidence="4">OmpA/MotB domain-containing protein</fullName>
    </submittedName>
</protein>
<reference evidence="4" key="1">
    <citation type="submission" date="2019-10" db="EMBL/GenBank/DDBJ databases">
        <title>Draft genome sequece of Microseira wollei NIES-4236.</title>
        <authorList>
            <person name="Yamaguchi H."/>
            <person name="Suzuki S."/>
            <person name="Kawachi M."/>
        </authorList>
    </citation>
    <scope>NUCLEOTIDE SEQUENCE</scope>
    <source>
        <strain evidence="4">NIES-4236</strain>
    </source>
</reference>
<dbReference type="PANTHER" id="PTHR30329:SF21">
    <property type="entry name" value="LIPOPROTEIN YIAD-RELATED"/>
    <property type="match status" value="1"/>
</dbReference>
<dbReference type="InterPro" id="IPR036737">
    <property type="entry name" value="OmpA-like_sf"/>
</dbReference>
<comment type="caution">
    <text evidence="4">The sequence shown here is derived from an EMBL/GenBank/DDBJ whole genome shotgun (WGS) entry which is preliminary data.</text>
</comment>
<keyword evidence="1 2" id="KW-0472">Membrane</keyword>
<evidence type="ECO:0000313" key="5">
    <source>
        <dbReference type="Proteomes" id="UP001050975"/>
    </source>
</evidence>
<evidence type="ECO:0000256" key="2">
    <source>
        <dbReference type="SAM" id="Phobius"/>
    </source>
</evidence>
<keyword evidence="2" id="KW-1133">Transmembrane helix</keyword>
<keyword evidence="5" id="KW-1185">Reference proteome</keyword>